<organism evidence="2 3">
    <name type="scientific">Candidatus Kaiserbacteria bacterium CG10_big_fil_rev_8_21_14_0_10_45_20</name>
    <dbReference type="NCBI Taxonomy" id="1974607"/>
    <lineage>
        <taxon>Bacteria</taxon>
        <taxon>Candidatus Kaiseribacteriota</taxon>
    </lineage>
</organism>
<dbReference type="AlphaFoldDB" id="A0A2H0UF18"/>
<dbReference type="Proteomes" id="UP000229315">
    <property type="component" value="Unassembled WGS sequence"/>
</dbReference>
<comment type="caution">
    <text evidence="2">The sequence shown here is derived from an EMBL/GenBank/DDBJ whole genome shotgun (WGS) entry which is preliminary data.</text>
</comment>
<evidence type="ECO:0008006" key="4">
    <source>
        <dbReference type="Google" id="ProtNLM"/>
    </source>
</evidence>
<evidence type="ECO:0000313" key="2">
    <source>
        <dbReference type="EMBL" id="PIR85002.1"/>
    </source>
</evidence>
<accession>A0A2H0UF18</accession>
<proteinExistence type="predicted"/>
<gene>
    <name evidence="2" type="ORF">COU15_03080</name>
</gene>
<reference evidence="3" key="1">
    <citation type="submission" date="2017-09" db="EMBL/GenBank/DDBJ databases">
        <title>Depth-based differentiation of microbial function through sediment-hosted aquifers and enrichment of novel symbionts in the deep terrestrial subsurface.</title>
        <authorList>
            <person name="Probst A.J."/>
            <person name="Ladd B."/>
            <person name="Jarett J.K."/>
            <person name="Geller-Mcgrath D.E."/>
            <person name="Sieber C.M.K."/>
            <person name="Emerson J.B."/>
            <person name="Anantharaman K."/>
            <person name="Thomas B.C."/>
            <person name="Malmstrom R."/>
            <person name="Stieglmeier M."/>
            <person name="Klingl A."/>
            <person name="Woyke T."/>
            <person name="Ryan C.M."/>
            <person name="Banfield J.F."/>
        </authorList>
    </citation>
    <scope>NUCLEOTIDE SEQUENCE [LARGE SCALE GENOMIC DNA]</scope>
</reference>
<feature type="non-terminal residue" evidence="2">
    <location>
        <position position="163"/>
    </location>
</feature>
<protein>
    <recommendedName>
        <fullName evidence="4">PKD domain-containing protein</fullName>
    </recommendedName>
</protein>
<dbReference type="SUPFAM" id="SSF49299">
    <property type="entry name" value="PKD domain"/>
    <property type="match status" value="1"/>
</dbReference>
<feature type="region of interest" description="Disordered" evidence="1">
    <location>
        <begin position="144"/>
        <end position="163"/>
    </location>
</feature>
<evidence type="ECO:0000256" key="1">
    <source>
        <dbReference type="SAM" id="MobiDB-lite"/>
    </source>
</evidence>
<dbReference type="InterPro" id="IPR035986">
    <property type="entry name" value="PKD_dom_sf"/>
</dbReference>
<sequence>MKFSILSKNVSITKISFAFALAVFFLLPVSAFALLDLNGGFQNPDPGDQGFPDPGGGGPLDVSCGATPRTVTTGSTVQWFSFVSGGTGTYTYSWSGTDGLSSSVSNVYKTYTTAGTKTGQVTVYSGGQSATATCGTVQVSAPASTPTVSLSANPTSIASGGSS</sequence>
<dbReference type="EMBL" id="PFBH01000018">
    <property type="protein sequence ID" value="PIR85002.1"/>
    <property type="molecule type" value="Genomic_DNA"/>
</dbReference>
<evidence type="ECO:0000313" key="3">
    <source>
        <dbReference type="Proteomes" id="UP000229315"/>
    </source>
</evidence>
<name>A0A2H0UF18_9BACT</name>